<reference evidence="1" key="1">
    <citation type="submission" date="2022-10" db="EMBL/GenBank/DDBJ databases">
        <title>The complete genomes of actinobacterial strains from the NBC collection.</title>
        <authorList>
            <person name="Joergensen T.S."/>
            <person name="Alvarez Arevalo M."/>
            <person name="Sterndorff E.B."/>
            <person name="Faurdal D."/>
            <person name="Vuksanovic O."/>
            <person name="Mourched A.-S."/>
            <person name="Charusanti P."/>
            <person name="Shaw S."/>
            <person name="Blin K."/>
            <person name="Weber T."/>
        </authorList>
    </citation>
    <scope>NUCLEOTIDE SEQUENCE</scope>
    <source>
        <strain evidence="1">NBC 01771</strain>
    </source>
</reference>
<dbReference type="EMBL" id="CP109109">
    <property type="protein sequence ID" value="WSB99075.1"/>
    <property type="molecule type" value="Genomic_DNA"/>
</dbReference>
<evidence type="ECO:0000313" key="2">
    <source>
        <dbReference type="Proteomes" id="UP001348369"/>
    </source>
</evidence>
<organism evidence="1 2">
    <name type="scientific">Streptomyces scopuliridis</name>
    <dbReference type="NCBI Taxonomy" id="452529"/>
    <lineage>
        <taxon>Bacteria</taxon>
        <taxon>Bacillati</taxon>
        <taxon>Actinomycetota</taxon>
        <taxon>Actinomycetes</taxon>
        <taxon>Kitasatosporales</taxon>
        <taxon>Streptomycetaceae</taxon>
        <taxon>Streptomyces</taxon>
    </lineage>
</organism>
<dbReference type="Proteomes" id="UP001348369">
    <property type="component" value="Chromosome"/>
</dbReference>
<keyword evidence="1" id="KW-0540">Nuclease</keyword>
<keyword evidence="1" id="KW-0255">Endonuclease</keyword>
<accession>A0ACD4ZLN2</accession>
<protein>
    <submittedName>
        <fullName evidence="1">Restriction endonuclease</fullName>
    </submittedName>
</protein>
<proteinExistence type="predicted"/>
<evidence type="ECO:0000313" key="1">
    <source>
        <dbReference type="EMBL" id="WSB99075.1"/>
    </source>
</evidence>
<keyword evidence="2" id="KW-1185">Reference proteome</keyword>
<gene>
    <name evidence="1" type="ORF">OG835_19975</name>
</gene>
<keyword evidence="1" id="KW-0378">Hydrolase</keyword>
<name>A0ACD4ZLN2_9ACTN</name>
<sequence>MRPDPVPQLEQAPPGPEETDHMLNEIALIESRALRASVAERDDVLDKVKQLALSPDGLHATTKDVAAYFEVGETVIRALVHDHRNELTSNGYRTLSGDELSCFKQLCGITSRSRSIGVFSRRAVLNTAMLLRDSIVARQVRIYLLNAEAKHHAAPVDNLFHRLTEWVDERIAEAVARQMATRTETDMARADMTRIAEETVRTTIDRTIVPVLNIAVRNDGEQRARIEALDDEVTRLKRILCEREAAGSMNALDAMNPHQFEQHIAWLCRRDGCDQVTVTGGHGDTGADILAYAPDGRRLVVQCKARTPAATITSGDVQQFIGMAKLDYKADIALLVATCPFTRDALLLAARHDMTAVHRGLLEAWTTEQSSTCSTGSPPARTGPKPQSTLAASEPRRRYRQQTSVTGFT</sequence>